<dbReference type="AlphaFoldDB" id="A0A2M9Q652"/>
<evidence type="ECO:0000313" key="2">
    <source>
        <dbReference type="Proteomes" id="UP000232101"/>
    </source>
</evidence>
<dbReference type="PROSITE" id="PS51257">
    <property type="entry name" value="PROKAR_LIPOPROTEIN"/>
    <property type="match status" value="1"/>
</dbReference>
<gene>
    <name evidence="1" type="ORF">CWD94_11860</name>
</gene>
<sequence>MLKKAAIISGIVFSSILLVGCNGEPEVAVIDAPKNGAQLISANLNNMTYFVKVAHILQQKFEDSVIFYLLLVHSNMTALFVIS</sequence>
<dbReference type="RefSeq" id="WP_100543254.1">
    <property type="nucleotide sequence ID" value="NZ_PHQY01000598.1"/>
</dbReference>
<reference evidence="1 2" key="1">
    <citation type="submission" date="2017-11" db="EMBL/GenBank/DDBJ databases">
        <title>Bacterial isolate from king chilli rhizosphere.</title>
        <authorList>
            <person name="Takhelmayum P."/>
            <person name="Sarangthem I."/>
        </authorList>
    </citation>
    <scope>NUCLEOTIDE SEQUENCE [LARGE SCALE GENOMIC DNA]</scope>
    <source>
        <strain evidence="2">t26</strain>
    </source>
</reference>
<dbReference type="Proteomes" id="UP000232101">
    <property type="component" value="Unassembled WGS sequence"/>
</dbReference>
<organism evidence="1 2">
    <name type="scientific">Lysinibacillus xylanilyticus</name>
    <dbReference type="NCBI Taxonomy" id="582475"/>
    <lineage>
        <taxon>Bacteria</taxon>
        <taxon>Bacillati</taxon>
        <taxon>Bacillota</taxon>
        <taxon>Bacilli</taxon>
        <taxon>Bacillales</taxon>
        <taxon>Bacillaceae</taxon>
        <taxon>Lysinibacillus</taxon>
    </lineage>
</organism>
<proteinExistence type="predicted"/>
<name>A0A2M9Q652_9BACI</name>
<protein>
    <submittedName>
        <fullName evidence="1">Uncharacterized protein</fullName>
    </submittedName>
</protein>
<evidence type="ECO:0000313" key="1">
    <source>
        <dbReference type="EMBL" id="PJO43557.1"/>
    </source>
</evidence>
<comment type="caution">
    <text evidence="1">The sequence shown here is derived from an EMBL/GenBank/DDBJ whole genome shotgun (WGS) entry which is preliminary data.</text>
</comment>
<accession>A0A2M9Q652</accession>
<dbReference type="EMBL" id="PHQY01000598">
    <property type="protein sequence ID" value="PJO43557.1"/>
    <property type="molecule type" value="Genomic_DNA"/>
</dbReference>